<organism evidence="1 2">
    <name type="scientific">Commensalibacter melissae</name>
    <dbReference type="NCBI Taxonomy" id="2070537"/>
    <lineage>
        <taxon>Bacteria</taxon>
        <taxon>Pseudomonadati</taxon>
        <taxon>Pseudomonadota</taxon>
        <taxon>Alphaproteobacteria</taxon>
        <taxon>Acetobacterales</taxon>
        <taxon>Acetobacteraceae</taxon>
    </lineage>
</organism>
<protein>
    <submittedName>
        <fullName evidence="1">Uncharacterized protein</fullName>
    </submittedName>
</protein>
<proteinExistence type="predicted"/>
<accession>A0A318MVZ5</accession>
<dbReference type="AlphaFoldDB" id="A0A318MVZ5"/>
<reference evidence="1 2" key="1">
    <citation type="submission" date="2018-05" db="EMBL/GenBank/DDBJ databases">
        <title>Reference genomes for bee gut microbiota database.</title>
        <authorList>
            <person name="Ellegaard K.M."/>
        </authorList>
    </citation>
    <scope>NUCLEOTIDE SEQUENCE [LARGE SCALE GENOMIC DNA]</scope>
    <source>
        <strain evidence="1 2">ESL0284</strain>
    </source>
</reference>
<dbReference type="Proteomes" id="UP000247565">
    <property type="component" value="Unassembled WGS sequence"/>
</dbReference>
<sequence length="74" mass="8797">MFFIHVNSSWINNSRNYSNNGNEYDILIVEKRLIILSQMAINNLAIIPDFYKLLTNWFDLAEDVNNIKTIMRFI</sequence>
<dbReference type="EMBL" id="QGLT01000003">
    <property type="protein sequence ID" value="PXZ00226.1"/>
    <property type="molecule type" value="Genomic_DNA"/>
</dbReference>
<keyword evidence="2" id="KW-1185">Reference proteome</keyword>
<evidence type="ECO:0000313" key="1">
    <source>
        <dbReference type="EMBL" id="PXZ00226.1"/>
    </source>
</evidence>
<comment type="caution">
    <text evidence="1">The sequence shown here is derived from an EMBL/GenBank/DDBJ whole genome shotgun (WGS) entry which is preliminary data.</text>
</comment>
<name>A0A318MVZ5_9PROT</name>
<gene>
    <name evidence="1" type="ORF">DK869_06210</name>
</gene>
<evidence type="ECO:0000313" key="2">
    <source>
        <dbReference type="Proteomes" id="UP000247565"/>
    </source>
</evidence>